<proteinExistence type="predicted"/>
<dbReference type="Pfam" id="PF12796">
    <property type="entry name" value="Ank_2"/>
    <property type="match status" value="1"/>
</dbReference>
<dbReference type="EMBL" id="JAGRRH010000013">
    <property type="protein sequence ID" value="KAG7359975.1"/>
    <property type="molecule type" value="Genomic_DNA"/>
</dbReference>
<keyword evidence="3" id="KW-1185">Reference proteome</keyword>
<evidence type="ECO:0000313" key="2">
    <source>
        <dbReference type="EMBL" id="KAG7359975.1"/>
    </source>
</evidence>
<accession>A0A9K3LCL5</accession>
<dbReference type="SMART" id="SM00248">
    <property type="entry name" value="ANK"/>
    <property type="match status" value="3"/>
</dbReference>
<dbReference type="AlphaFoldDB" id="A0A9K3LCL5"/>
<protein>
    <submittedName>
        <fullName evidence="2">Ankyrin repeat domain protein</fullName>
    </submittedName>
</protein>
<dbReference type="Proteomes" id="UP000693970">
    <property type="component" value="Unassembled WGS sequence"/>
</dbReference>
<sequence>MSGGNWKDLLKAAGTGDLQLVEYHLNNGVDPNFQHAEYFTSPVFEAIRGGHLAALQLIVDFGGSPTLTEESSDLTPLEVALQESRHDMVDFLLTRLNSATDVRPYLKRIAVPLKDQTVADSTLKRLQTKLLKHGHHLYLIGEHSDDSDSLVQELKDLTKNKKINIISDFKDLEEVDTILYFATSVNLGEEEQQRLERAKCNRLSVIFNGSGAGFASLLLCSKPTTTTAIKLHDSWLDQLTASWWLQDWIDTVVWIATGNDDDEICGAIHPYNQHKLNQRQLGGIL</sequence>
<organism evidence="2 3">
    <name type="scientific">Nitzschia inconspicua</name>
    <dbReference type="NCBI Taxonomy" id="303405"/>
    <lineage>
        <taxon>Eukaryota</taxon>
        <taxon>Sar</taxon>
        <taxon>Stramenopiles</taxon>
        <taxon>Ochrophyta</taxon>
        <taxon>Bacillariophyta</taxon>
        <taxon>Bacillariophyceae</taxon>
        <taxon>Bacillariophycidae</taxon>
        <taxon>Bacillariales</taxon>
        <taxon>Bacillariaceae</taxon>
        <taxon>Nitzschia</taxon>
    </lineage>
</organism>
<reference evidence="2" key="1">
    <citation type="journal article" date="2021" name="Sci. Rep.">
        <title>Diploid genomic architecture of Nitzschia inconspicua, an elite biomass production diatom.</title>
        <authorList>
            <person name="Oliver A."/>
            <person name="Podell S."/>
            <person name="Pinowska A."/>
            <person name="Traller J.C."/>
            <person name="Smith S.R."/>
            <person name="McClure R."/>
            <person name="Beliaev A."/>
            <person name="Bohutskyi P."/>
            <person name="Hill E.A."/>
            <person name="Rabines A."/>
            <person name="Zheng H."/>
            <person name="Allen L.Z."/>
            <person name="Kuo A."/>
            <person name="Grigoriev I.V."/>
            <person name="Allen A.E."/>
            <person name="Hazlebeck D."/>
            <person name="Allen E.E."/>
        </authorList>
    </citation>
    <scope>NUCLEOTIDE SEQUENCE</scope>
    <source>
        <strain evidence="2">Hildebrandi</strain>
    </source>
</reference>
<dbReference type="InterPro" id="IPR002110">
    <property type="entry name" value="Ankyrin_rpt"/>
</dbReference>
<evidence type="ECO:0000313" key="3">
    <source>
        <dbReference type="Proteomes" id="UP000693970"/>
    </source>
</evidence>
<reference evidence="2" key="2">
    <citation type="submission" date="2021-04" db="EMBL/GenBank/DDBJ databases">
        <authorList>
            <person name="Podell S."/>
        </authorList>
    </citation>
    <scope>NUCLEOTIDE SEQUENCE</scope>
    <source>
        <strain evidence="2">Hildebrandi</strain>
    </source>
</reference>
<gene>
    <name evidence="1" type="ORF">IV203_006691</name>
    <name evidence="2" type="ORF">IV203_035073</name>
</gene>
<dbReference type="OrthoDB" id="48758at2759"/>
<name>A0A9K3LCL5_9STRA</name>
<evidence type="ECO:0000313" key="1">
    <source>
        <dbReference type="EMBL" id="KAG7338429.1"/>
    </source>
</evidence>
<comment type="caution">
    <text evidence="2">The sequence shown here is derived from an EMBL/GenBank/DDBJ whole genome shotgun (WGS) entry which is preliminary data.</text>
</comment>
<dbReference type="EMBL" id="JAGRRH010000057">
    <property type="protein sequence ID" value="KAG7338429.1"/>
    <property type="molecule type" value="Genomic_DNA"/>
</dbReference>